<accession>A0ABV8QVJ3</accession>
<protein>
    <submittedName>
        <fullName evidence="1">Uncharacterized protein</fullName>
    </submittedName>
</protein>
<name>A0ABV8QVJ3_9MICC</name>
<evidence type="ECO:0000313" key="1">
    <source>
        <dbReference type="EMBL" id="MFC4264246.1"/>
    </source>
</evidence>
<dbReference type="EMBL" id="JBHSCQ010000003">
    <property type="protein sequence ID" value="MFC4264246.1"/>
    <property type="molecule type" value="Genomic_DNA"/>
</dbReference>
<dbReference type="Proteomes" id="UP001595773">
    <property type="component" value="Unassembled WGS sequence"/>
</dbReference>
<reference evidence="2" key="1">
    <citation type="journal article" date="2019" name="Int. J. Syst. Evol. Microbiol.">
        <title>The Global Catalogue of Microorganisms (GCM) 10K type strain sequencing project: providing services to taxonomists for standard genome sequencing and annotation.</title>
        <authorList>
            <consortium name="The Broad Institute Genomics Platform"/>
            <consortium name="The Broad Institute Genome Sequencing Center for Infectious Disease"/>
            <person name="Wu L."/>
            <person name="Ma J."/>
        </authorList>
    </citation>
    <scope>NUCLEOTIDE SEQUENCE [LARGE SCALE GENOMIC DNA]</scope>
    <source>
        <strain evidence="2">CGMCC 1.10698</strain>
    </source>
</reference>
<organism evidence="1 2">
    <name type="scientific">Arthrobacter cryoconiti</name>
    <dbReference type="NCBI Taxonomy" id="748907"/>
    <lineage>
        <taxon>Bacteria</taxon>
        <taxon>Bacillati</taxon>
        <taxon>Actinomycetota</taxon>
        <taxon>Actinomycetes</taxon>
        <taxon>Micrococcales</taxon>
        <taxon>Micrococcaceae</taxon>
        <taxon>Arthrobacter</taxon>
    </lineage>
</organism>
<evidence type="ECO:0000313" key="2">
    <source>
        <dbReference type="Proteomes" id="UP001595773"/>
    </source>
</evidence>
<sequence>MDALAELVRSAESLAVNEEDQPSLRDPHIIRALVARKDITLLPGEAARRWQTMFPADRDNLGRAPDHPIPIAPRARAVLFRAEDDPVATVTRRILADNHSGETMALFAVARIKQVQITNGPVLENTYIELDSWTVLDSETGDLVVRHRDPNAVTSLARSYGLDD</sequence>
<gene>
    <name evidence="1" type="ORF">ACFOW9_01350</name>
</gene>
<comment type="caution">
    <text evidence="1">The sequence shown here is derived from an EMBL/GenBank/DDBJ whole genome shotgun (WGS) entry which is preliminary data.</text>
</comment>
<dbReference type="RefSeq" id="WP_230068472.1">
    <property type="nucleotide sequence ID" value="NZ_BAABLL010000002.1"/>
</dbReference>
<keyword evidence="2" id="KW-1185">Reference proteome</keyword>
<proteinExistence type="predicted"/>